<accession>A0A0A2Y2A8</accession>
<protein>
    <submittedName>
        <fullName evidence="1">Uncharacterized protein</fullName>
    </submittedName>
</protein>
<proteinExistence type="predicted"/>
<dbReference type="AlphaFoldDB" id="A0A0A2Y2A8"/>
<gene>
    <name evidence="1" type="ORF">JP36_02300</name>
</gene>
<dbReference type="Proteomes" id="UP000030539">
    <property type="component" value="Unassembled WGS sequence"/>
</dbReference>
<comment type="caution">
    <text evidence="1">The sequence shown here is derived from an EMBL/GenBank/DDBJ whole genome shotgun (WGS) entry which is preliminary data.</text>
</comment>
<reference evidence="1 2" key="1">
    <citation type="submission" date="2014-08" db="EMBL/GenBank/DDBJ databases">
        <title>Chaperone-usher fimbriae in a diverse selection of Gallibacterium genomes.</title>
        <authorList>
            <person name="Kudirkiene E."/>
            <person name="Bager R.J."/>
            <person name="Johnson T.J."/>
            <person name="Bojesen A.M."/>
        </authorList>
    </citation>
    <scope>NUCLEOTIDE SEQUENCE [LARGE SCALE GENOMIC DNA]</scope>
    <source>
        <strain evidence="1 2">CCM5974</strain>
    </source>
</reference>
<name>A0A0A2Y2A8_9PAST</name>
<evidence type="ECO:0000313" key="1">
    <source>
        <dbReference type="EMBL" id="KGQ38796.1"/>
    </source>
</evidence>
<sequence length="110" mass="13365">MKTRAIIEGKKRIAKDFLMEKNQSLKKIAFLSKSLDLNCYKSYFLNLSSLEEIVSSQKSINFDLFNENFHLFNIYMYWKKKLYIYNQVFIFMKNYIKILMKNILSIQFFI</sequence>
<organism evidence="1 2">
    <name type="scientific">Gallibacterium genomosp. 1</name>
    <dbReference type="NCBI Taxonomy" id="155515"/>
    <lineage>
        <taxon>Bacteria</taxon>
        <taxon>Pseudomonadati</taxon>
        <taxon>Pseudomonadota</taxon>
        <taxon>Gammaproteobacteria</taxon>
        <taxon>Pasteurellales</taxon>
        <taxon>Pasteurellaceae</taxon>
        <taxon>Gallibacterium</taxon>
    </lineage>
</organism>
<evidence type="ECO:0000313" key="2">
    <source>
        <dbReference type="Proteomes" id="UP000030539"/>
    </source>
</evidence>
<dbReference type="EMBL" id="JPXX01000006">
    <property type="protein sequence ID" value="KGQ38796.1"/>
    <property type="molecule type" value="Genomic_DNA"/>
</dbReference>